<accession>A0A397SYE7</accession>
<evidence type="ECO:0000313" key="2">
    <source>
        <dbReference type="Proteomes" id="UP000265703"/>
    </source>
</evidence>
<dbReference type="AlphaFoldDB" id="A0A397SYE7"/>
<name>A0A397SYE7_9GLOM</name>
<gene>
    <name evidence="1" type="ORF">C1645_824523</name>
</gene>
<reference evidence="1 2" key="1">
    <citation type="submission" date="2018-06" db="EMBL/GenBank/DDBJ databases">
        <title>Comparative genomics reveals the genomic features of Rhizophagus irregularis, R. cerebriforme, R. diaphanum and Gigaspora rosea, and their symbiotic lifestyle signature.</title>
        <authorList>
            <person name="Morin E."/>
            <person name="San Clemente H."/>
            <person name="Chen E.C.H."/>
            <person name="De La Providencia I."/>
            <person name="Hainaut M."/>
            <person name="Kuo A."/>
            <person name="Kohler A."/>
            <person name="Murat C."/>
            <person name="Tang N."/>
            <person name="Roy S."/>
            <person name="Loubradou J."/>
            <person name="Henrissat B."/>
            <person name="Grigoriev I.V."/>
            <person name="Corradi N."/>
            <person name="Roux C."/>
            <person name="Martin F.M."/>
        </authorList>
    </citation>
    <scope>NUCLEOTIDE SEQUENCE [LARGE SCALE GENOMIC DNA]</scope>
    <source>
        <strain evidence="1 2">DAOM 227022</strain>
    </source>
</reference>
<sequence>MDMAKEYHPSNTFIGIDILSIFPNDENSHLPNAEIMEYNVNYYNPGPITLNRNEGIDPETTTNLIPQMMQSEQSLLDFNKQDIKSLSDRSLGWKLSLTKEEVKDIITSIIK</sequence>
<proteinExistence type="predicted"/>
<organism evidence="1 2">
    <name type="scientific">Glomus cerebriforme</name>
    <dbReference type="NCBI Taxonomy" id="658196"/>
    <lineage>
        <taxon>Eukaryota</taxon>
        <taxon>Fungi</taxon>
        <taxon>Fungi incertae sedis</taxon>
        <taxon>Mucoromycota</taxon>
        <taxon>Glomeromycotina</taxon>
        <taxon>Glomeromycetes</taxon>
        <taxon>Glomerales</taxon>
        <taxon>Glomeraceae</taxon>
        <taxon>Glomus</taxon>
    </lineage>
</organism>
<comment type="caution">
    <text evidence="1">The sequence shown here is derived from an EMBL/GenBank/DDBJ whole genome shotgun (WGS) entry which is preliminary data.</text>
</comment>
<dbReference type="Proteomes" id="UP000265703">
    <property type="component" value="Unassembled WGS sequence"/>
</dbReference>
<dbReference type="EMBL" id="QKYT01000211">
    <property type="protein sequence ID" value="RIA89646.1"/>
    <property type="molecule type" value="Genomic_DNA"/>
</dbReference>
<protein>
    <submittedName>
        <fullName evidence="1">Uncharacterized protein</fullName>
    </submittedName>
</protein>
<evidence type="ECO:0000313" key="1">
    <source>
        <dbReference type="EMBL" id="RIA89646.1"/>
    </source>
</evidence>
<dbReference type="STRING" id="658196.A0A397SYE7"/>
<keyword evidence="2" id="KW-1185">Reference proteome</keyword>